<dbReference type="FunFam" id="3.40.50.880:FF:000003">
    <property type="entry name" value="Anthranilate synthase component II"/>
    <property type="match status" value="1"/>
</dbReference>
<dbReference type="PROSITE" id="PS51273">
    <property type="entry name" value="GATASE_TYPE_1"/>
    <property type="match status" value="1"/>
</dbReference>
<dbReference type="PANTHER" id="PTHR43418:SF4">
    <property type="entry name" value="MULTIFUNCTIONAL TRYPTOPHAN BIOSYNTHESIS PROTEIN"/>
    <property type="match status" value="1"/>
</dbReference>
<accession>A0A8J3E8M8</accession>
<name>A0A8J3E8M8_9GAMM</name>
<dbReference type="InterPro" id="IPR017926">
    <property type="entry name" value="GATASE"/>
</dbReference>
<dbReference type="PRINTS" id="PR00097">
    <property type="entry name" value="ANTSNTHASEII"/>
</dbReference>
<keyword evidence="4" id="KW-1185">Reference proteome</keyword>
<dbReference type="OrthoDB" id="9786812at2"/>
<dbReference type="CDD" id="cd01743">
    <property type="entry name" value="GATase1_Anthranilate_Synthase"/>
    <property type="match status" value="1"/>
</dbReference>
<sequence length="199" mass="22518">MLLFIDHYDSFAHILMDYFAQLGEEIISFKSDQLDQSIDYSQFTAVIIGPGPGHPDELTHLYPQIKRIIDSNIPILGICLGHQLLAQYFGAKVIHATNIMHGQCSLIHFTNHSLYQGLQSPLTVTRYHSLIVDIDSLTNDLQPIALTMDNELMAFAHKHLPIYGIQYHPEAYLTESGLKTLQNFLLANKRLCLEQKALS</sequence>
<evidence type="ECO:0000313" key="3">
    <source>
        <dbReference type="EMBL" id="GGG00068.1"/>
    </source>
</evidence>
<dbReference type="NCBIfam" id="TIGR00566">
    <property type="entry name" value="trpG_papA"/>
    <property type="match status" value="1"/>
</dbReference>
<proteinExistence type="predicted"/>
<dbReference type="EMBL" id="BMJS01000018">
    <property type="protein sequence ID" value="GGG00068.1"/>
    <property type="molecule type" value="Genomic_DNA"/>
</dbReference>
<dbReference type="InterPro" id="IPR029062">
    <property type="entry name" value="Class_I_gatase-like"/>
</dbReference>
<dbReference type="InterPro" id="IPR006221">
    <property type="entry name" value="TrpG/PapA_dom"/>
</dbReference>
<reference evidence="3" key="1">
    <citation type="journal article" date="2014" name="Int. J. Syst. Evol. Microbiol.">
        <title>Complete genome sequence of Corynebacterium casei LMG S-19264T (=DSM 44701T), isolated from a smear-ripened cheese.</title>
        <authorList>
            <consortium name="US DOE Joint Genome Institute (JGI-PGF)"/>
            <person name="Walter F."/>
            <person name="Albersmeier A."/>
            <person name="Kalinowski J."/>
            <person name="Ruckert C."/>
        </authorList>
    </citation>
    <scope>NUCLEOTIDE SEQUENCE</scope>
    <source>
        <strain evidence="3">CGMCC 1.15758</strain>
    </source>
</reference>
<dbReference type="RefSeq" id="WP_117002948.1">
    <property type="nucleotide sequence ID" value="NZ_BMJS01000018.1"/>
</dbReference>
<dbReference type="GO" id="GO:0004049">
    <property type="term" value="F:anthranilate synthase activity"/>
    <property type="evidence" value="ECO:0007669"/>
    <property type="project" value="TreeGrafter"/>
</dbReference>
<evidence type="ECO:0000259" key="2">
    <source>
        <dbReference type="Pfam" id="PF00117"/>
    </source>
</evidence>
<reference evidence="3" key="2">
    <citation type="submission" date="2020-09" db="EMBL/GenBank/DDBJ databases">
        <authorList>
            <person name="Sun Q."/>
            <person name="Zhou Y."/>
        </authorList>
    </citation>
    <scope>NUCLEOTIDE SEQUENCE</scope>
    <source>
        <strain evidence="3">CGMCC 1.15758</strain>
    </source>
</reference>
<protein>
    <submittedName>
        <fullName evidence="3">Glutamine amidotransferase</fullName>
    </submittedName>
</protein>
<dbReference type="SUPFAM" id="SSF52317">
    <property type="entry name" value="Class I glutamine amidotransferase-like"/>
    <property type="match status" value="1"/>
</dbReference>
<dbReference type="PRINTS" id="PR00096">
    <property type="entry name" value="GATASE"/>
</dbReference>
<dbReference type="Gene3D" id="3.40.50.880">
    <property type="match status" value="1"/>
</dbReference>
<organism evidence="3 4">
    <name type="scientific">Cysteiniphilum litorale</name>
    <dbReference type="NCBI Taxonomy" id="2056700"/>
    <lineage>
        <taxon>Bacteria</taxon>
        <taxon>Pseudomonadati</taxon>
        <taxon>Pseudomonadota</taxon>
        <taxon>Gammaproteobacteria</taxon>
        <taxon>Thiotrichales</taxon>
        <taxon>Fastidiosibacteraceae</taxon>
        <taxon>Cysteiniphilum</taxon>
    </lineage>
</organism>
<dbReference type="InterPro" id="IPR050472">
    <property type="entry name" value="Anth_synth/Amidotransfase"/>
</dbReference>
<gene>
    <name evidence="3" type="primary">trpG1</name>
    <name evidence="3" type="ORF">GCM10010995_16750</name>
</gene>
<dbReference type="AlphaFoldDB" id="A0A8J3E8M8"/>
<evidence type="ECO:0000256" key="1">
    <source>
        <dbReference type="ARBA" id="ARBA00022962"/>
    </source>
</evidence>
<dbReference type="GO" id="GO:0005829">
    <property type="term" value="C:cytosol"/>
    <property type="evidence" value="ECO:0007669"/>
    <property type="project" value="TreeGrafter"/>
</dbReference>
<dbReference type="Proteomes" id="UP000636949">
    <property type="component" value="Unassembled WGS sequence"/>
</dbReference>
<dbReference type="PRINTS" id="PR00099">
    <property type="entry name" value="CPSGATASE"/>
</dbReference>
<dbReference type="GO" id="GO:0000162">
    <property type="term" value="P:L-tryptophan biosynthetic process"/>
    <property type="evidence" value="ECO:0007669"/>
    <property type="project" value="TreeGrafter"/>
</dbReference>
<feature type="domain" description="Glutamine amidotransferase" evidence="2">
    <location>
        <begin position="4"/>
        <end position="186"/>
    </location>
</feature>
<keyword evidence="1 3" id="KW-0315">Glutamine amidotransferase</keyword>
<comment type="caution">
    <text evidence="3">The sequence shown here is derived from an EMBL/GenBank/DDBJ whole genome shotgun (WGS) entry which is preliminary data.</text>
</comment>
<dbReference type="Pfam" id="PF00117">
    <property type="entry name" value="GATase"/>
    <property type="match status" value="1"/>
</dbReference>
<dbReference type="PANTHER" id="PTHR43418">
    <property type="entry name" value="MULTIFUNCTIONAL TRYPTOPHAN BIOSYNTHESIS PROTEIN-RELATED"/>
    <property type="match status" value="1"/>
</dbReference>
<evidence type="ECO:0000313" key="4">
    <source>
        <dbReference type="Proteomes" id="UP000636949"/>
    </source>
</evidence>